<accession>A0A4R6SZG5</accession>
<keyword evidence="2" id="KW-0732">Signal</keyword>
<dbReference type="RefSeq" id="WP_133574256.1">
    <property type="nucleotide sequence ID" value="NZ_SNYC01000003.1"/>
</dbReference>
<feature type="region of interest" description="Disordered" evidence="1">
    <location>
        <begin position="110"/>
        <end position="167"/>
    </location>
</feature>
<feature type="signal peptide" evidence="2">
    <location>
        <begin position="1"/>
        <end position="22"/>
    </location>
</feature>
<dbReference type="EMBL" id="SNYC01000003">
    <property type="protein sequence ID" value="TDQ11159.1"/>
    <property type="molecule type" value="Genomic_DNA"/>
</dbReference>
<protein>
    <submittedName>
        <fullName evidence="3">Uncharacterized protein</fullName>
    </submittedName>
</protein>
<feature type="compositionally biased region" description="Basic and acidic residues" evidence="1">
    <location>
        <begin position="144"/>
        <end position="155"/>
    </location>
</feature>
<dbReference type="AlphaFoldDB" id="A0A4R6SZG5"/>
<dbReference type="Proteomes" id="UP000295620">
    <property type="component" value="Unassembled WGS sequence"/>
</dbReference>
<keyword evidence="4" id="KW-1185">Reference proteome</keyword>
<feature type="compositionally biased region" description="Polar residues" evidence="1">
    <location>
        <begin position="156"/>
        <end position="167"/>
    </location>
</feature>
<organism evidence="3 4">
    <name type="scientific">Pedobacter metabolipauper</name>
    <dbReference type="NCBI Taxonomy" id="425513"/>
    <lineage>
        <taxon>Bacteria</taxon>
        <taxon>Pseudomonadati</taxon>
        <taxon>Bacteroidota</taxon>
        <taxon>Sphingobacteriia</taxon>
        <taxon>Sphingobacteriales</taxon>
        <taxon>Sphingobacteriaceae</taxon>
        <taxon>Pedobacter</taxon>
    </lineage>
</organism>
<feature type="compositionally biased region" description="Basic and acidic residues" evidence="1">
    <location>
        <begin position="122"/>
        <end position="135"/>
    </location>
</feature>
<reference evidence="3 4" key="1">
    <citation type="submission" date="2019-03" db="EMBL/GenBank/DDBJ databases">
        <title>Genomic Encyclopedia of Archaeal and Bacterial Type Strains, Phase II (KMG-II): from individual species to whole genera.</title>
        <authorList>
            <person name="Goeker M."/>
        </authorList>
    </citation>
    <scope>NUCLEOTIDE SEQUENCE [LARGE SCALE GENOMIC DNA]</scope>
    <source>
        <strain evidence="3 4">DSM 19035</strain>
    </source>
</reference>
<comment type="caution">
    <text evidence="3">The sequence shown here is derived from an EMBL/GenBank/DDBJ whole genome shotgun (WGS) entry which is preliminary data.</text>
</comment>
<evidence type="ECO:0000313" key="4">
    <source>
        <dbReference type="Proteomes" id="UP000295620"/>
    </source>
</evidence>
<sequence>MKRIILAVIFGVASLSSISTKAQINLSINIGSQPQWGPSGYDHVEYYYLPDIEAYYNVPAKQYYYQDNGRWIHTSSLPARYRSYDLYRGYKVVMNSPKPYLSHNNNVKQYSKYKGNNGKQIAIRDSKKNSNDRNHSSYANGRAQRPEVKRNDDRNSGNNNQKGNRRG</sequence>
<evidence type="ECO:0000256" key="2">
    <source>
        <dbReference type="SAM" id="SignalP"/>
    </source>
</evidence>
<feature type="chain" id="PRO_5020254821" evidence="2">
    <location>
        <begin position="23"/>
        <end position="167"/>
    </location>
</feature>
<proteinExistence type="predicted"/>
<gene>
    <name evidence="3" type="ORF">ATK78_0274</name>
</gene>
<name>A0A4R6SZG5_9SPHI</name>
<dbReference type="OrthoDB" id="799522at2"/>
<evidence type="ECO:0000256" key="1">
    <source>
        <dbReference type="SAM" id="MobiDB-lite"/>
    </source>
</evidence>
<evidence type="ECO:0000313" key="3">
    <source>
        <dbReference type="EMBL" id="TDQ11159.1"/>
    </source>
</evidence>